<evidence type="ECO:0000256" key="1">
    <source>
        <dbReference type="SAM" id="MobiDB-lite"/>
    </source>
</evidence>
<protein>
    <submittedName>
        <fullName evidence="2">Hypothetical_protein</fullName>
    </submittedName>
</protein>
<dbReference type="EMBL" id="CAXDID020000231">
    <property type="protein sequence ID" value="CAL6060656.1"/>
    <property type="molecule type" value="Genomic_DNA"/>
</dbReference>
<gene>
    <name evidence="2" type="ORF">HINF_LOCUS49331</name>
</gene>
<comment type="caution">
    <text evidence="2">The sequence shown here is derived from an EMBL/GenBank/DDBJ whole genome shotgun (WGS) entry which is preliminary data.</text>
</comment>
<evidence type="ECO:0000313" key="3">
    <source>
        <dbReference type="Proteomes" id="UP001642409"/>
    </source>
</evidence>
<reference evidence="2 3" key="1">
    <citation type="submission" date="2024-07" db="EMBL/GenBank/DDBJ databases">
        <authorList>
            <person name="Akdeniz Z."/>
        </authorList>
    </citation>
    <scope>NUCLEOTIDE SEQUENCE [LARGE SCALE GENOMIC DNA]</scope>
</reference>
<feature type="region of interest" description="Disordered" evidence="1">
    <location>
        <begin position="157"/>
        <end position="185"/>
    </location>
</feature>
<evidence type="ECO:0000313" key="2">
    <source>
        <dbReference type="EMBL" id="CAL6060656.1"/>
    </source>
</evidence>
<dbReference type="Proteomes" id="UP001642409">
    <property type="component" value="Unassembled WGS sequence"/>
</dbReference>
<keyword evidence="3" id="KW-1185">Reference proteome</keyword>
<name>A0ABP1KGG0_9EUKA</name>
<organism evidence="2 3">
    <name type="scientific">Hexamita inflata</name>
    <dbReference type="NCBI Taxonomy" id="28002"/>
    <lineage>
        <taxon>Eukaryota</taxon>
        <taxon>Metamonada</taxon>
        <taxon>Diplomonadida</taxon>
        <taxon>Hexamitidae</taxon>
        <taxon>Hexamitinae</taxon>
        <taxon>Hexamita</taxon>
    </lineage>
</organism>
<sequence>MKNRLEVPFKSEVDLCFSNIKDCQTLDSLKDLHQMLQQKPQYTFKHTLIQYLEKLKRCKVNAQDVASITALLKSIKQQYDCYNVLYPSLQKIVTERNADIVRQEVFYETADRIGVHFSNNITDQQKLVETIVNMSQLKRESSALNIQQVVKPKFTSNSVKSSNNMSTKISNSHLKSNSVVHNSPKSVSVQTDKIDIAALRRKHQNAVNKSAASDLLYTSNIQQKTAVLHFDEQKELQKQYDKLLLEMRPKTHIDPKRVKFKQQIIEMKQNELRKMLGSSPSSANISKMSRCNTGLSELNPFRNSEANLSPVLKSSKNKMASFCSYMVDVPISEQMQNKVNIIFRFRIQKQIIFKKIVVCKMEELKMEDKGMIKKYAEIYKHMQKTMINQVKQAHVLCQSITYKILQLKINQSVVVKPVHFKYNKIMVKVQKCKIDIAMLKQLKNKHKLQLKMINAKRQLLVTLCARQIDATPGRDTLDSSAGDSIPMLTVDDLDE</sequence>
<accession>A0ABP1KGG0</accession>
<proteinExistence type="predicted"/>